<sequence length="553" mass="62147">MKRQTIHFIIICLILALILATGCITTRQLEPVSTAKLADMQSSLDEFIPTIEEQLNEIFILTNSTAGNLTGTTPDSQTLNQALLQLRRDIPAAYDVYVVSADNTFLAVISKQDKQNLIGKQAGISTSDADFTNTTNGCIITKPITFITGERGVLIIAPIYDENGTYIASLRVSLNPVYLFSGPVNELKMQEGYTVWSIQPDGVQIYDEDIEELDKNVLTDPLYSEPTISSAMHLIAEEKQGNVSYMFQNVGWTDYVQANAVWNTIDLPNGIEWRVVLSDNSNFDPNQNRRPTVDDLKAFVEKAYIYTQTHTKEEALRVFNDPNGEFIDGELYIFAYDMNGTTLALPYQQSLVGTNRWYGEDIVGVRPLQRFIDKAKFGGGFVYYQYPNPSDKFLPELKLSYVMSVDEDWLIGAGIYPGTMSLNYSWEDRNQLISQVRGLQYLSTTLQKEELLQMINDPNSTIQVDGLYPFALDPEGTVLGNAHNPSMTGKNRLGYTNSYDMSPVREIISLAESGGGLMYSLVWDADLKKEVYVLIYVEPADEETYYGSMMRLE</sequence>
<keyword evidence="8" id="KW-1185">Reference proteome</keyword>
<dbReference type="AlphaFoldDB" id="A2SRC0"/>
<keyword evidence="4" id="KW-1133">Transmembrane helix</keyword>
<dbReference type="PROSITE" id="PS51257">
    <property type="entry name" value="PROKAR_LIPOPROTEIN"/>
    <property type="match status" value="1"/>
</dbReference>
<feature type="domain" description="Single Cache" evidence="6">
    <location>
        <begin position="289"/>
        <end position="369"/>
    </location>
</feature>
<dbReference type="STRING" id="410358.Mlab_0704"/>
<dbReference type="GeneID" id="4796132"/>
<feature type="domain" description="Single Cache" evidence="6">
    <location>
        <begin position="429"/>
        <end position="505"/>
    </location>
</feature>
<comment type="subcellular location">
    <subcellularLocation>
        <location evidence="1">Cell membrane</location>
        <topology evidence="1">Multi-pass membrane protein</topology>
    </subcellularLocation>
</comment>
<dbReference type="OrthoDB" id="134664at2157"/>
<dbReference type="CDD" id="cd18773">
    <property type="entry name" value="PDC1_HK_sensor"/>
    <property type="match status" value="1"/>
</dbReference>
<protein>
    <submittedName>
        <fullName evidence="7">Cache, type 2 domain protein</fullName>
    </submittedName>
</protein>
<keyword evidence="3" id="KW-0812">Transmembrane</keyword>
<dbReference type="Gene3D" id="3.30.450.20">
    <property type="entry name" value="PAS domain"/>
    <property type="match status" value="2"/>
</dbReference>
<keyword evidence="5" id="KW-0472">Membrane</keyword>
<proteinExistence type="predicted"/>
<evidence type="ECO:0000256" key="3">
    <source>
        <dbReference type="ARBA" id="ARBA00022692"/>
    </source>
</evidence>
<dbReference type="SMART" id="SM01049">
    <property type="entry name" value="Cache_2"/>
    <property type="match status" value="2"/>
</dbReference>
<dbReference type="Proteomes" id="UP000000365">
    <property type="component" value="Chromosome"/>
</dbReference>
<dbReference type="Pfam" id="PF17200">
    <property type="entry name" value="sCache_2"/>
    <property type="match status" value="1"/>
</dbReference>
<organism evidence="7 8">
    <name type="scientific">Methanocorpusculum labreanum (strain ATCC 43576 / DSM 4855 / Z)</name>
    <dbReference type="NCBI Taxonomy" id="410358"/>
    <lineage>
        <taxon>Archaea</taxon>
        <taxon>Methanobacteriati</taxon>
        <taxon>Methanobacteriota</taxon>
        <taxon>Stenosarchaea group</taxon>
        <taxon>Methanomicrobia</taxon>
        <taxon>Methanomicrobiales</taxon>
        <taxon>Methanocorpusculaceae</taxon>
        <taxon>Methanocorpusculum</taxon>
    </lineage>
</organism>
<name>A2SRC0_METLZ</name>
<dbReference type="HOGENOM" id="CLU_482856_0_0_2"/>
<evidence type="ECO:0000313" key="7">
    <source>
        <dbReference type="EMBL" id="ABN06876.1"/>
    </source>
</evidence>
<accession>A2SRC0</accession>
<evidence type="ECO:0000313" key="8">
    <source>
        <dbReference type="Proteomes" id="UP000000365"/>
    </source>
</evidence>
<evidence type="ECO:0000256" key="5">
    <source>
        <dbReference type="ARBA" id="ARBA00023136"/>
    </source>
</evidence>
<dbReference type="RefSeq" id="WP_011833077.1">
    <property type="nucleotide sequence ID" value="NC_008942.1"/>
</dbReference>
<dbReference type="InterPro" id="IPR033480">
    <property type="entry name" value="sCache_2"/>
</dbReference>
<evidence type="ECO:0000256" key="2">
    <source>
        <dbReference type="ARBA" id="ARBA00022475"/>
    </source>
</evidence>
<reference evidence="7 8" key="1">
    <citation type="journal article" date="2009" name="Stand. Genomic Sci.">
        <title>Complete genome sequence of Methanocorpusculum labreanum type strain Z.</title>
        <authorList>
            <person name="Anderson I.J."/>
            <person name="Sieprawska-Lupa M."/>
            <person name="Goltsman E."/>
            <person name="Lapidus A."/>
            <person name="Copeland A."/>
            <person name="Glavina Del Rio T."/>
            <person name="Tice H."/>
            <person name="Dalin E."/>
            <person name="Barry K."/>
            <person name="Pitluck S."/>
            <person name="Hauser L."/>
            <person name="Land M."/>
            <person name="Lucas S."/>
            <person name="Richardson P."/>
            <person name="Whitman W.B."/>
            <person name="Kyrpides N.C."/>
        </authorList>
    </citation>
    <scope>NUCLEOTIDE SEQUENCE [LARGE SCALE GENOMIC DNA]</scope>
    <source>
        <strain evidence="8">ATCC 43576 / DSM 4855 / Z</strain>
    </source>
</reference>
<dbReference type="KEGG" id="mla:Mlab_0704"/>
<dbReference type="EMBL" id="CP000559">
    <property type="protein sequence ID" value="ABN06876.1"/>
    <property type="molecule type" value="Genomic_DNA"/>
</dbReference>
<keyword evidence="2" id="KW-1003">Cell membrane</keyword>
<dbReference type="eggNOG" id="arCOG03642">
    <property type="taxonomic scope" value="Archaea"/>
</dbReference>
<dbReference type="GO" id="GO:0005886">
    <property type="term" value="C:plasma membrane"/>
    <property type="evidence" value="ECO:0007669"/>
    <property type="project" value="UniProtKB-SubCell"/>
</dbReference>
<evidence type="ECO:0000259" key="6">
    <source>
        <dbReference type="SMART" id="SM01049"/>
    </source>
</evidence>
<gene>
    <name evidence="7" type="ordered locus">Mlab_0704</name>
</gene>
<evidence type="ECO:0000256" key="4">
    <source>
        <dbReference type="ARBA" id="ARBA00022989"/>
    </source>
</evidence>
<evidence type="ECO:0000256" key="1">
    <source>
        <dbReference type="ARBA" id="ARBA00004651"/>
    </source>
</evidence>